<feature type="transmembrane region" description="Helical" evidence="10">
    <location>
        <begin position="112"/>
        <end position="136"/>
    </location>
</feature>
<evidence type="ECO:0000256" key="8">
    <source>
        <dbReference type="ARBA" id="ARBA00022989"/>
    </source>
</evidence>
<feature type="transmembrane region" description="Helical" evidence="10">
    <location>
        <begin position="190"/>
        <end position="210"/>
    </location>
</feature>
<evidence type="ECO:0000313" key="11">
    <source>
        <dbReference type="EMBL" id="OON20395.1"/>
    </source>
</evidence>
<dbReference type="InterPro" id="IPR032974">
    <property type="entry name" value="Polypren_kinase"/>
</dbReference>
<feature type="transmembrane region" description="Helical" evidence="10">
    <location>
        <begin position="424"/>
        <end position="442"/>
    </location>
</feature>
<feature type="transmembrane region" description="Helical" evidence="10">
    <location>
        <begin position="148"/>
        <end position="170"/>
    </location>
</feature>
<comment type="subcellular location">
    <subcellularLocation>
        <location evidence="1">Endoplasmic reticulum membrane</location>
        <topology evidence="1">Multi-pass membrane protein</topology>
    </subcellularLocation>
</comment>
<name>A0A1S8X123_OPIVI</name>
<dbReference type="Proteomes" id="UP000243686">
    <property type="component" value="Unassembled WGS sequence"/>
</dbReference>
<feature type="transmembrane region" description="Helical" evidence="10">
    <location>
        <begin position="83"/>
        <end position="100"/>
    </location>
</feature>
<dbReference type="PANTHER" id="PTHR13205">
    <property type="entry name" value="TRANSMEMBRANE PROTEIN 15-RELATED"/>
    <property type="match status" value="1"/>
</dbReference>
<evidence type="ECO:0000256" key="1">
    <source>
        <dbReference type="ARBA" id="ARBA00004477"/>
    </source>
</evidence>
<keyword evidence="9 10" id="KW-0472">Membrane</keyword>
<feature type="non-terminal residue" evidence="11">
    <location>
        <position position="489"/>
    </location>
</feature>
<sequence>MIIMHLRISDARDGTNSGLWLALLVPIGLLRTGHQALAADILVTMTVLFSLCVKTGSALVFTCGVGVSFLTFSFNSTVPFRQIFVLGFVICCTRNLLRLFPKSFTIGEAILLTHLLIVFLHSYPLFLIVFICSFLVEYYSIPCTPLYGIGLLCFVAVLSFTVTWLILPGFPFFYVFRVKQLWCFFTPPHVALLSSWAFLLVLSVAITLFYHRCGRLGVPLDPSEHCTSPSASLCPTEINPSSFFFSTKQSNCINSKPTPDHCTYLRMKNRSSHTPTTPFWLRKVFHFNAGLVFALGLQFAPRLLSSCAACLLIAFGLFEWIRRRGPAPVAICFSNLVDPFRDERDSGALVFTPIALLLGLAIPVWWPDPVQPQLTVNIGRLCPNLKVSPSMWAGVLSISVGDSMAALVGRPWGRTRWPYSHRTFFGSFASLCICWLIVAHLHSWPVKSGFVPIVLGVLVEAYTEQIDNLVVPLVVMLGGLDEADRLRYM</sequence>
<dbReference type="EC" id="2.7.1.108" evidence="3"/>
<keyword evidence="4 11" id="KW-0808">Transferase</keyword>
<evidence type="ECO:0000256" key="7">
    <source>
        <dbReference type="ARBA" id="ARBA00022824"/>
    </source>
</evidence>
<accession>A0A1S8X123</accession>
<keyword evidence="5 10" id="KW-0812">Transmembrane</keyword>
<keyword evidence="11" id="KW-0548">Nucleotidyltransferase</keyword>
<feature type="transmembrane region" description="Helical" evidence="10">
    <location>
        <begin position="348"/>
        <end position="366"/>
    </location>
</feature>
<dbReference type="PANTHER" id="PTHR13205:SF15">
    <property type="entry name" value="DOLICHOL KINASE"/>
    <property type="match status" value="1"/>
</dbReference>
<proteinExistence type="inferred from homology"/>
<dbReference type="GO" id="GO:0005789">
    <property type="term" value="C:endoplasmic reticulum membrane"/>
    <property type="evidence" value="ECO:0007669"/>
    <property type="project" value="UniProtKB-SubCell"/>
</dbReference>
<protein>
    <recommendedName>
        <fullName evidence="3">dolichol kinase</fullName>
        <ecNumber evidence="3">2.7.1.108</ecNumber>
    </recommendedName>
</protein>
<gene>
    <name evidence="11" type="ORF">X801_03726</name>
</gene>
<feature type="transmembrane region" description="Helical" evidence="10">
    <location>
        <begin position="303"/>
        <end position="321"/>
    </location>
</feature>
<dbReference type="AlphaFoldDB" id="A0A1S8X123"/>
<evidence type="ECO:0000256" key="3">
    <source>
        <dbReference type="ARBA" id="ARBA00012132"/>
    </source>
</evidence>
<dbReference type="EMBL" id="KV892667">
    <property type="protein sequence ID" value="OON20395.1"/>
    <property type="molecule type" value="Genomic_DNA"/>
</dbReference>
<dbReference type="GO" id="GO:0016779">
    <property type="term" value="F:nucleotidyltransferase activity"/>
    <property type="evidence" value="ECO:0007669"/>
    <property type="project" value="UniProtKB-KW"/>
</dbReference>
<evidence type="ECO:0000313" key="12">
    <source>
        <dbReference type="Proteomes" id="UP000243686"/>
    </source>
</evidence>
<comment type="similarity">
    <text evidence="2">Belongs to the polyprenol kinase family.</text>
</comment>
<evidence type="ECO:0000256" key="4">
    <source>
        <dbReference type="ARBA" id="ARBA00022679"/>
    </source>
</evidence>
<evidence type="ECO:0000256" key="10">
    <source>
        <dbReference type="SAM" id="Phobius"/>
    </source>
</evidence>
<feature type="transmembrane region" description="Helical" evidence="10">
    <location>
        <begin position="391"/>
        <end position="412"/>
    </location>
</feature>
<evidence type="ECO:0000256" key="6">
    <source>
        <dbReference type="ARBA" id="ARBA00022777"/>
    </source>
</evidence>
<keyword evidence="12" id="KW-1185">Reference proteome</keyword>
<reference evidence="11 12" key="1">
    <citation type="submission" date="2015-03" db="EMBL/GenBank/DDBJ databases">
        <title>Draft genome of the nematode, Opisthorchis viverrini.</title>
        <authorList>
            <person name="Mitreva M."/>
        </authorList>
    </citation>
    <scope>NUCLEOTIDE SEQUENCE [LARGE SCALE GENOMIC DNA]</scope>
    <source>
        <strain evidence="11">Khon Kaen</strain>
    </source>
</reference>
<keyword evidence="8 10" id="KW-1133">Transmembrane helix</keyword>
<feature type="transmembrane region" description="Helical" evidence="10">
    <location>
        <begin position="48"/>
        <end position="71"/>
    </location>
</feature>
<keyword evidence="7" id="KW-0256">Endoplasmic reticulum</keyword>
<evidence type="ECO:0000256" key="5">
    <source>
        <dbReference type="ARBA" id="ARBA00022692"/>
    </source>
</evidence>
<evidence type="ECO:0000256" key="9">
    <source>
        <dbReference type="ARBA" id="ARBA00023136"/>
    </source>
</evidence>
<dbReference type="GO" id="GO:0043048">
    <property type="term" value="P:dolichyl monophosphate biosynthetic process"/>
    <property type="evidence" value="ECO:0007669"/>
    <property type="project" value="TreeGrafter"/>
</dbReference>
<keyword evidence="6" id="KW-0418">Kinase</keyword>
<organism evidence="11 12">
    <name type="scientific">Opisthorchis viverrini</name>
    <name type="common">Southeast Asian liver fluke</name>
    <dbReference type="NCBI Taxonomy" id="6198"/>
    <lineage>
        <taxon>Eukaryota</taxon>
        <taxon>Metazoa</taxon>
        <taxon>Spiralia</taxon>
        <taxon>Lophotrochozoa</taxon>
        <taxon>Platyhelminthes</taxon>
        <taxon>Trematoda</taxon>
        <taxon>Digenea</taxon>
        <taxon>Opisthorchiida</taxon>
        <taxon>Opisthorchiata</taxon>
        <taxon>Opisthorchiidae</taxon>
        <taxon>Opisthorchis</taxon>
    </lineage>
</organism>
<dbReference type="GO" id="GO:0004168">
    <property type="term" value="F:dolichol kinase activity"/>
    <property type="evidence" value="ECO:0007669"/>
    <property type="project" value="UniProtKB-EC"/>
</dbReference>
<evidence type="ECO:0000256" key="2">
    <source>
        <dbReference type="ARBA" id="ARBA00010794"/>
    </source>
</evidence>